<evidence type="ECO:0000313" key="9">
    <source>
        <dbReference type="EMBL" id="MFD2465271.1"/>
    </source>
</evidence>
<comment type="subcellular location">
    <subcellularLocation>
        <location evidence="1">Membrane</location>
        <topology evidence="1">Single-pass membrane protein</topology>
    </subcellularLocation>
</comment>
<proteinExistence type="predicted"/>
<dbReference type="EMBL" id="JBHUKU010000030">
    <property type="protein sequence ID" value="MFD2465271.1"/>
    <property type="molecule type" value="Genomic_DNA"/>
</dbReference>
<keyword evidence="10" id="KW-1185">Reference proteome</keyword>
<evidence type="ECO:0000256" key="2">
    <source>
        <dbReference type="ARBA" id="ARBA00022692"/>
    </source>
</evidence>
<evidence type="ECO:0000256" key="3">
    <source>
        <dbReference type="ARBA" id="ARBA00022989"/>
    </source>
</evidence>
<feature type="region of interest" description="Disordered" evidence="7">
    <location>
        <begin position="126"/>
        <end position="149"/>
    </location>
</feature>
<evidence type="ECO:0000256" key="8">
    <source>
        <dbReference type="SAM" id="Phobius"/>
    </source>
</evidence>
<dbReference type="PANTHER" id="PTHR37461:SF1">
    <property type="entry name" value="ANTI-SIGMA-K FACTOR RSKA"/>
    <property type="match status" value="1"/>
</dbReference>
<sequence>MNNAMDQDHALLGAYSLGVLEPAEAAEFERRHLTVCAQCRHELDELAALRHDLDEVPPEAFLDGPPEGGDLLLRRALHRVRDEETEAVPRFRPRRKPRALVAAAVVLLAVVTLGAGWVIGRQTAPTAPAAAPTSTPAPRQLPPATDPATGASLDAKVLPFAGWVKVQVRVGGIPEGEQCQLQVVSKKGARVGAGSWRVSAKWEREGFTLDGAALVSPEDVVSVDIVTMDGRKLVSAPATA</sequence>
<keyword evidence="4" id="KW-0805">Transcription regulation</keyword>
<protein>
    <submittedName>
        <fullName evidence="9">Zf-HC2 domain-containing protein</fullName>
    </submittedName>
</protein>
<gene>
    <name evidence="9" type="ORF">ACFSYJ_42095</name>
</gene>
<evidence type="ECO:0000256" key="1">
    <source>
        <dbReference type="ARBA" id="ARBA00004167"/>
    </source>
</evidence>
<reference evidence="10" key="1">
    <citation type="journal article" date="2019" name="Int. J. Syst. Evol. Microbiol.">
        <title>The Global Catalogue of Microorganisms (GCM) 10K type strain sequencing project: providing services to taxonomists for standard genome sequencing and annotation.</title>
        <authorList>
            <consortium name="The Broad Institute Genomics Platform"/>
            <consortium name="The Broad Institute Genome Sequencing Center for Infectious Disease"/>
            <person name="Wu L."/>
            <person name="Ma J."/>
        </authorList>
    </citation>
    <scope>NUCLEOTIDE SEQUENCE [LARGE SCALE GENOMIC DNA]</scope>
    <source>
        <strain evidence="10">CGMCC 4.7643</strain>
    </source>
</reference>
<evidence type="ECO:0000256" key="6">
    <source>
        <dbReference type="ARBA" id="ARBA00023163"/>
    </source>
</evidence>
<dbReference type="PANTHER" id="PTHR37461">
    <property type="entry name" value="ANTI-SIGMA-K FACTOR RSKA"/>
    <property type="match status" value="1"/>
</dbReference>
<evidence type="ECO:0000256" key="5">
    <source>
        <dbReference type="ARBA" id="ARBA00023136"/>
    </source>
</evidence>
<evidence type="ECO:0000256" key="7">
    <source>
        <dbReference type="SAM" id="MobiDB-lite"/>
    </source>
</evidence>
<keyword evidence="5 8" id="KW-0472">Membrane</keyword>
<feature type="transmembrane region" description="Helical" evidence="8">
    <location>
        <begin position="99"/>
        <end position="119"/>
    </location>
</feature>
<comment type="caution">
    <text evidence="9">The sequence shown here is derived from an EMBL/GenBank/DDBJ whole genome shotgun (WGS) entry which is preliminary data.</text>
</comment>
<dbReference type="RefSeq" id="WP_345408011.1">
    <property type="nucleotide sequence ID" value="NZ_BAABHG010000024.1"/>
</dbReference>
<dbReference type="Gene3D" id="1.10.10.1320">
    <property type="entry name" value="Anti-sigma factor, zinc-finger domain"/>
    <property type="match status" value="1"/>
</dbReference>
<dbReference type="InterPro" id="IPR041916">
    <property type="entry name" value="Anti_sigma_zinc_sf"/>
</dbReference>
<evidence type="ECO:0000256" key="4">
    <source>
        <dbReference type="ARBA" id="ARBA00023015"/>
    </source>
</evidence>
<evidence type="ECO:0000313" key="10">
    <source>
        <dbReference type="Proteomes" id="UP001597419"/>
    </source>
</evidence>
<keyword evidence="6" id="KW-0804">Transcription</keyword>
<dbReference type="InterPro" id="IPR051474">
    <property type="entry name" value="Anti-sigma-K/W_factor"/>
</dbReference>
<organism evidence="9 10">
    <name type="scientific">Amycolatopsis samaneae</name>
    <dbReference type="NCBI Taxonomy" id="664691"/>
    <lineage>
        <taxon>Bacteria</taxon>
        <taxon>Bacillati</taxon>
        <taxon>Actinomycetota</taxon>
        <taxon>Actinomycetes</taxon>
        <taxon>Pseudonocardiales</taxon>
        <taxon>Pseudonocardiaceae</taxon>
        <taxon>Amycolatopsis</taxon>
    </lineage>
</organism>
<keyword evidence="2 8" id="KW-0812">Transmembrane</keyword>
<keyword evidence="3 8" id="KW-1133">Transmembrane helix</keyword>
<name>A0ABW5GWP9_9PSEU</name>
<feature type="compositionally biased region" description="Low complexity" evidence="7">
    <location>
        <begin position="126"/>
        <end position="138"/>
    </location>
</feature>
<dbReference type="Proteomes" id="UP001597419">
    <property type="component" value="Unassembled WGS sequence"/>
</dbReference>
<accession>A0ABW5GWP9</accession>